<dbReference type="Proteomes" id="UP001596958">
    <property type="component" value="Unassembled WGS sequence"/>
</dbReference>
<evidence type="ECO:0000256" key="3">
    <source>
        <dbReference type="ARBA" id="ARBA00023136"/>
    </source>
</evidence>
<dbReference type="EMBL" id="JBHTHU010000001">
    <property type="protein sequence ID" value="MFD0748818.1"/>
    <property type="molecule type" value="Genomic_DNA"/>
</dbReference>
<dbReference type="Pfam" id="PF06977">
    <property type="entry name" value="SdiA-regulated"/>
    <property type="match status" value="1"/>
</dbReference>
<accession>A0ABW2YTS6</accession>
<evidence type="ECO:0000256" key="2">
    <source>
        <dbReference type="ARBA" id="ARBA00022475"/>
    </source>
</evidence>
<evidence type="ECO:0000313" key="5">
    <source>
        <dbReference type="Proteomes" id="UP001596958"/>
    </source>
</evidence>
<keyword evidence="5" id="KW-1185">Reference proteome</keyword>
<gene>
    <name evidence="4" type="ORF">ACFQZS_01610</name>
</gene>
<reference evidence="5" key="1">
    <citation type="journal article" date="2019" name="Int. J. Syst. Evol. Microbiol.">
        <title>The Global Catalogue of Microorganisms (GCM) 10K type strain sequencing project: providing services to taxonomists for standard genome sequencing and annotation.</title>
        <authorList>
            <consortium name="The Broad Institute Genomics Platform"/>
            <consortium name="The Broad Institute Genome Sequencing Center for Infectious Disease"/>
            <person name="Wu L."/>
            <person name="Ma J."/>
        </authorList>
    </citation>
    <scope>NUCLEOTIDE SEQUENCE [LARGE SCALE GENOMIC DNA]</scope>
    <source>
        <strain evidence="5">CCUG 63418</strain>
    </source>
</reference>
<evidence type="ECO:0000313" key="4">
    <source>
        <dbReference type="EMBL" id="MFD0748818.1"/>
    </source>
</evidence>
<sequence>MMKIRILLWLVFAWFIAMSVLSCNGQQRYSSPQGYDLNNPVKYFMPDALNEISGIAFHNGKADSIYAEQDEDGHVYYMKLGDKKAAHSKFEAHGDYEDIAIMGNEVFVLRSDGQIFTFPFKQVRSGNIKNPFVLGRMLPKGEYESMYAEEKTKRLYVLCKTCKDNDNKNFVTGHFYTIVDGMPEDKIGLFSINVNDIKAKSGKNKMSFHPSALAKNLRTNEWYILSSVNKLLVVTDANWKVKAAYSLPSSLFLQPEGIAFDNQNNLYISNEGDKMTKATVLKFNFKK</sequence>
<keyword evidence="3" id="KW-0472">Membrane</keyword>
<evidence type="ECO:0000256" key="1">
    <source>
        <dbReference type="ARBA" id="ARBA00004236"/>
    </source>
</evidence>
<name>A0ABW2YTS6_9SPHI</name>
<comment type="subcellular location">
    <subcellularLocation>
        <location evidence="1">Cell membrane</location>
    </subcellularLocation>
</comment>
<keyword evidence="2" id="KW-1003">Cell membrane</keyword>
<comment type="caution">
    <text evidence="4">The sequence shown here is derived from an EMBL/GenBank/DDBJ whole genome shotgun (WGS) entry which is preliminary data.</text>
</comment>
<protein>
    <submittedName>
        <fullName evidence="4">SdiA-regulated domain-containing protein</fullName>
    </submittedName>
</protein>
<dbReference type="SUPFAM" id="SSF50956">
    <property type="entry name" value="Thermostable phytase (3-phytase)"/>
    <property type="match status" value="1"/>
</dbReference>
<dbReference type="PROSITE" id="PS51257">
    <property type="entry name" value="PROKAR_LIPOPROTEIN"/>
    <property type="match status" value="1"/>
</dbReference>
<proteinExistence type="predicted"/>
<dbReference type="InterPro" id="IPR009722">
    <property type="entry name" value="YjiK/CarP"/>
</dbReference>
<organism evidence="4 5">
    <name type="scientific">Mucilaginibacter calamicampi</name>
    <dbReference type="NCBI Taxonomy" id="1302352"/>
    <lineage>
        <taxon>Bacteria</taxon>
        <taxon>Pseudomonadati</taxon>
        <taxon>Bacteroidota</taxon>
        <taxon>Sphingobacteriia</taxon>
        <taxon>Sphingobacteriales</taxon>
        <taxon>Sphingobacteriaceae</taxon>
        <taxon>Mucilaginibacter</taxon>
    </lineage>
</organism>
<dbReference type="RefSeq" id="WP_377096672.1">
    <property type="nucleotide sequence ID" value="NZ_JBHTHU010000001.1"/>
</dbReference>